<evidence type="ECO:0000313" key="1">
    <source>
        <dbReference type="EMBL" id="KAJ7624392.1"/>
    </source>
</evidence>
<protein>
    <submittedName>
        <fullName evidence="1">Uncharacterized protein</fullName>
    </submittedName>
</protein>
<dbReference type="InterPro" id="IPR032675">
    <property type="entry name" value="LRR_dom_sf"/>
</dbReference>
<proteinExistence type="predicted"/>
<keyword evidence="2" id="KW-1185">Reference proteome</keyword>
<evidence type="ECO:0000313" key="2">
    <source>
        <dbReference type="Proteomes" id="UP001221142"/>
    </source>
</evidence>
<gene>
    <name evidence="1" type="ORF">FB45DRAFT_923299</name>
</gene>
<dbReference type="SUPFAM" id="SSF52047">
    <property type="entry name" value="RNI-like"/>
    <property type="match status" value="1"/>
</dbReference>
<dbReference type="EMBL" id="JARKIF010000013">
    <property type="protein sequence ID" value="KAJ7624392.1"/>
    <property type="molecule type" value="Genomic_DNA"/>
</dbReference>
<accession>A0AAD7BLL7</accession>
<comment type="caution">
    <text evidence="1">The sequence shown here is derived from an EMBL/GenBank/DDBJ whole genome shotgun (WGS) entry which is preliminary data.</text>
</comment>
<dbReference type="Proteomes" id="UP001221142">
    <property type="component" value="Unassembled WGS sequence"/>
</dbReference>
<reference evidence="1" key="1">
    <citation type="submission" date="2023-03" db="EMBL/GenBank/DDBJ databases">
        <title>Massive genome expansion in bonnet fungi (Mycena s.s.) driven by repeated elements and novel gene families across ecological guilds.</title>
        <authorList>
            <consortium name="Lawrence Berkeley National Laboratory"/>
            <person name="Harder C.B."/>
            <person name="Miyauchi S."/>
            <person name="Viragh M."/>
            <person name="Kuo A."/>
            <person name="Thoen E."/>
            <person name="Andreopoulos B."/>
            <person name="Lu D."/>
            <person name="Skrede I."/>
            <person name="Drula E."/>
            <person name="Henrissat B."/>
            <person name="Morin E."/>
            <person name="Kohler A."/>
            <person name="Barry K."/>
            <person name="LaButti K."/>
            <person name="Morin E."/>
            <person name="Salamov A."/>
            <person name="Lipzen A."/>
            <person name="Mereny Z."/>
            <person name="Hegedus B."/>
            <person name="Baldrian P."/>
            <person name="Stursova M."/>
            <person name="Weitz H."/>
            <person name="Taylor A."/>
            <person name="Grigoriev I.V."/>
            <person name="Nagy L.G."/>
            <person name="Martin F."/>
            <person name="Kauserud H."/>
        </authorList>
    </citation>
    <scope>NUCLEOTIDE SEQUENCE</scope>
    <source>
        <strain evidence="1">9284</strain>
    </source>
</reference>
<dbReference type="AlphaFoldDB" id="A0AAD7BLL7"/>
<name>A0AAD7BLL7_9AGAR</name>
<dbReference type="Gene3D" id="3.80.10.10">
    <property type="entry name" value="Ribonuclease Inhibitor"/>
    <property type="match status" value="1"/>
</dbReference>
<organism evidence="1 2">
    <name type="scientific">Roridomyces roridus</name>
    <dbReference type="NCBI Taxonomy" id="1738132"/>
    <lineage>
        <taxon>Eukaryota</taxon>
        <taxon>Fungi</taxon>
        <taxon>Dikarya</taxon>
        <taxon>Basidiomycota</taxon>
        <taxon>Agaricomycotina</taxon>
        <taxon>Agaricomycetes</taxon>
        <taxon>Agaricomycetidae</taxon>
        <taxon>Agaricales</taxon>
        <taxon>Marasmiineae</taxon>
        <taxon>Mycenaceae</taxon>
        <taxon>Roridomyces</taxon>
    </lineage>
</organism>
<sequence>MEQIYVTLLMPRLPPELECLIFEYVATRWPTEVPKLLLVASRVLEWLESYLYTVLRLDCSDPHTDKVLAALTAKSASFRSSAVRHLLLRSRSFQSAEINTKPTVDILRACPGVTTLNLTGDNVGPHLLPILAGMRLERLSMEFRDLFGVSRPVDVWHPLFRAVTHLEIMDFNFPSNSVEALCVLPALTHLTFRQAPPPRVLRPLLESSPRLEVVLIFPILYYLDTNAEARRYVSAANLEGPDSWAVVIAARRPYDDEDWELGARGGEDIWMRAERFIAQKRSGEIQSGNYLLPEARTR</sequence>